<dbReference type="InterPro" id="IPR032266">
    <property type="entry name" value="HIGH_NTase1_ass"/>
</dbReference>
<evidence type="ECO:0000259" key="1">
    <source>
        <dbReference type="Pfam" id="PF16581"/>
    </source>
</evidence>
<dbReference type="PANTHER" id="PTHR37825">
    <property type="entry name" value="TRNA(MET) CYTIDINE ACETATE LIGASE"/>
    <property type="match status" value="1"/>
</dbReference>
<dbReference type="Pfam" id="PF05636">
    <property type="entry name" value="HIGH_NTase1"/>
    <property type="match status" value="1"/>
</dbReference>
<protein>
    <submittedName>
        <fullName evidence="2">Nucleotidyltransferase family protein</fullName>
    </submittedName>
</protein>
<evidence type="ECO:0000313" key="2">
    <source>
        <dbReference type="EMBL" id="MBZ2164778.1"/>
    </source>
</evidence>
<dbReference type="Pfam" id="PF16581">
    <property type="entry name" value="HIGH_NTase1_ass"/>
    <property type="match status" value="1"/>
</dbReference>
<sequence>MECKKFVQKILDRDRKLLNNDIKREPIYGSVEGDVKIIADFTEYSPLHLGHKFCMIQAKNQIPEGLFVAVVPGPLERSGRGLPYIMTREARAETAIAAGADIVIEGPPMGIMGSGQYTLCLAKTFKALDADYIPRGYRPFPGYEKILKRISNGNGVAPKPYKIVDMETKEVLLQGKLDEDNYVIVSLSKSLKKIDFDFTDKFIFVKRVEGVSGTKIREAVVLGDLESVTDMLPPETIEVLIREIDNGHAPLDNLRDVDGILERVNNSNIQELKSLPLIDDITVKALIKNRPFNCLLDVEKSISQGFSRHFKNRVMSSIEAGIFKEGVHNYIDRYPSVIRILKYKNKEVLNEFRKRIPHRRLEIWQ</sequence>
<proteinExistence type="predicted"/>
<accession>A0A8T5ULM8</accession>
<dbReference type="InterPro" id="IPR014729">
    <property type="entry name" value="Rossmann-like_a/b/a_fold"/>
</dbReference>
<dbReference type="PANTHER" id="PTHR37825:SF1">
    <property type="entry name" value="TRNA(MET) CYTIDINE ACETATE LIGASE"/>
    <property type="match status" value="1"/>
</dbReference>
<organism evidence="2 3">
    <name type="scientific">Methanobacterium spitsbergense</name>
    <dbReference type="NCBI Taxonomy" id="2874285"/>
    <lineage>
        <taxon>Archaea</taxon>
        <taxon>Methanobacteriati</taxon>
        <taxon>Methanobacteriota</taxon>
        <taxon>Methanomada group</taxon>
        <taxon>Methanobacteria</taxon>
        <taxon>Methanobacteriales</taxon>
        <taxon>Methanobacteriaceae</taxon>
        <taxon>Methanobacterium</taxon>
    </lineage>
</organism>
<dbReference type="RefSeq" id="WP_223790450.1">
    <property type="nucleotide sequence ID" value="NZ_JAIOUQ010000003.1"/>
</dbReference>
<dbReference type="Gene3D" id="1.20.58.620">
    <property type="match status" value="1"/>
</dbReference>
<keyword evidence="3" id="KW-1185">Reference proteome</keyword>
<dbReference type="SUPFAM" id="SSF52374">
    <property type="entry name" value="Nucleotidylyl transferase"/>
    <property type="match status" value="1"/>
</dbReference>
<feature type="domain" description="Putative cytidyltransferase-related C-terminal region" evidence="1">
    <location>
        <begin position="139"/>
        <end position="341"/>
    </location>
</feature>
<dbReference type="Proteomes" id="UP000825933">
    <property type="component" value="Unassembled WGS sequence"/>
</dbReference>
<reference evidence="3" key="1">
    <citation type="journal article" date="2022" name="Microbiol. Resour. Announc.">
        <title>Draft Genome Sequence of a Methanogenic Archaeon from West Spitsbergen Permafrost.</title>
        <authorList>
            <person name="Trubitsyn V."/>
            <person name="Rivkina E."/>
            <person name="Shcherbakova V."/>
        </authorList>
    </citation>
    <scope>NUCLEOTIDE SEQUENCE [LARGE SCALE GENOMIC DNA]</scope>
    <source>
        <strain evidence="3">VT</strain>
    </source>
</reference>
<dbReference type="Gene3D" id="3.40.50.620">
    <property type="entry name" value="HUPs"/>
    <property type="match status" value="1"/>
</dbReference>
<gene>
    <name evidence="2" type="ORF">K8N75_01755</name>
</gene>
<dbReference type="InterPro" id="IPR008513">
    <property type="entry name" value="tRNA(Met)_cyd_acetate_ligase"/>
</dbReference>
<evidence type="ECO:0000313" key="3">
    <source>
        <dbReference type="Proteomes" id="UP000825933"/>
    </source>
</evidence>
<dbReference type="EMBL" id="JAIOUQ010000003">
    <property type="protein sequence ID" value="MBZ2164778.1"/>
    <property type="molecule type" value="Genomic_DNA"/>
</dbReference>
<dbReference type="AlphaFoldDB" id="A0A8T5ULM8"/>
<name>A0A8T5ULM8_9EURY</name>
<comment type="caution">
    <text evidence="2">The sequence shown here is derived from an EMBL/GenBank/DDBJ whole genome shotgun (WGS) entry which is preliminary data.</text>
</comment>